<sequence length="75" mass="8036">MYINHYFVYANDGEDLGAEARELNGVEVIAGTTNNAGAGRTLGLAHPPCKRDVDCSFECAKGGFCNDRLGTCDCF</sequence>
<evidence type="ECO:0000313" key="1">
    <source>
        <dbReference type="EMBL" id="CAH2052703.1"/>
    </source>
</evidence>
<protein>
    <submittedName>
        <fullName evidence="1">Uncharacterized protein</fullName>
    </submittedName>
</protein>
<dbReference type="EMBL" id="OU466859">
    <property type="protein sequence ID" value="CAH2052703.1"/>
    <property type="molecule type" value="Genomic_DNA"/>
</dbReference>
<name>A0AAU9S235_THLAR</name>
<evidence type="ECO:0000313" key="2">
    <source>
        <dbReference type="Proteomes" id="UP000836841"/>
    </source>
</evidence>
<proteinExistence type="predicted"/>
<dbReference type="AlphaFoldDB" id="A0AAU9S235"/>
<accession>A0AAU9S235</accession>
<organism evidence="1 2">
    <name type="scientific">Thlaspi arvense</name>
    <name type="common">Field penny-cress</name>
    <dbReference type="NCBI Taxonomy" id="13288"/>
    <lineage>
        <taxon>Eukaryota</taxon>
        <taxon>Viridiplantae</taxon>
        <taxon>Streptophyta</taxon>
        <taxon>Embryophyta</taxon>
        <taxon>Tracheophyta</taxon>
        <taxon>Spermatophyta</taxon>
        <taxon>Magnoliopsida</taxon>
        <taxon>eudicotyledons</taxon>
        <taxon>Gunneridae</taxon>
        <taxon>Pentapetalae</taxon>
        <taxon>rosids</taxon>
        <taxon>malvids</taxon>
        <taxon>Brassicales</taxon>
        <taxon>Brassicaceae</taxon>
        <taxon>Thlaspideae</taxon>
        <taxon>Thlaspi</taxon>
    </lineage>
</organism>
<keyword evidence="2" id="KW-1185">Reference proteome</keyword>
<reference evidence="1 2" key="1">
    <citation type="submission" date="2022-03" db="EMBL/GenBank/DDBJ databases">
        <authorList>
            <person name="Nunn A."/>
            <person name="Chopra R."/>
            <person name="Nunn A."/>
            <person name="Contreras Garrido A."/>
        </authorList>
    </citation>
    <scope>NUCLEOTIDE SEQUENCE [LARGE SCALE GENOMIC DNA]</scope>
</reference>
<gene>
    <name evidence="1" type="ORF">TAV2_LOCUS11147</name>
</gene>
<dbReference type="Proteomes" id="UP000836841">
    <property type="component" value="Chromosome 3"/>
</dbReference>